<dbReference type="Proteomes" id="UP000000589">
    <property type="component" value="Chromosome 14"/>
</dbReference>
<evidence type="ECO:0000313" key="6">
    <source>
        <dbReference type="Proteomes" id="UP000000589"/>
    </source>
</evidence>
<keyword evidence="2" id="KW-0472">Membrane</keyword>
<name>A0AA74KTE2_MOUSE</name>
<keyword evidence="6" id="KW-1185">Reference proteome</keyword>
<organism evidence="4 6">
    <name type="scientific">Mus musculus</name>
    <name type="common">Mouse</name>
    <dbReference type="NCBI Taxonomy" id="10090"/>
    <lineage>
        <taxon>Eukaryota</taxon>
        <taxon>Metazoa</taxon>
        <taxon>Chordata</taxon>
        <taxon>Craniata</taxon>
        <taxon>Vertebrata</taxon>
        <taxon>Euteleostomi</taxon>
        <taxon>Mammalia</taxon>
        <taxon>Eutheria</taxon>
        <taxon>Euarchontoglires</taxon>
        <taxon>Glires</taxon>
        <taxon>Rodentia</taxon>
        <taxon>Myomorpha</taxon>
        <taxon>Muroidea</taxon>
        <taxon>Muridae</taxon>
        <taxon>Murinae</taxon>
        <taxon>Mus</taxon>
        <taxon>Mus</taxon>
    </lineage>
</organism>
<accession>A0AA74KTE2</accession>
<dbReference type="SMR" id="A0AA74KTE2"/>
<keyword evidence="1" id="KW-0175">Coiled coil</keyword>
<reference evidence="4 6" key="2">
    <citation type="journal article" date="2011" name="PLoS Biol.">
        <title>Modernizing reference genome assemblies.</title>
        <authorList>
            <person name="Church D.M."/>
            <person name="Schneider V.A."/>
            <person name="Graves T."/>
            <person name="Auger K."/>
            <person name="Cunningham F."/>
            <person name="Bouk N."/>
            <person name="Chen H.C."/>
            <person name="Agarwala R."/>
            <person name="McLaren W.M."/>
            <person name="Ritchie G.R."/>
            <person name="Albracht D."/>
            <person name="Kremitzki M."/>
            <person name="Rock S."/>
            <person name="Kotkiewicz H."/>
            <person name="Kremitzki C."/>
            <person name="Wollam A."/>
            <person name="Trani L."/>
            <person name="Fulton L."/>
            <person name="Fulton R."/>
            <person name="Matthews L."/>
            <person name="Whitehead S."/>
            <person name="Chow W."/>
            <person name="Torrance J."/>
            <person name="Dunn M."/>
            <person name="Harden G."/>
            <person name="Threadgold G."/>
            <person name="Wood J."/>
            <person name="Collins J."/>
            <person name="Heath P."/>
            <person name="Griffiths G."/>
            <person name="Pelan S."/>
            <person name="Grafham D."/>
            <person name="Eichler E.E."/>
            <person name="Weinstock G."/>
            <person name="Mardis E.R."/>
            <person name="Wilson R.K."/>
            <person name="Howe K."/>
            <person name="Flicek P."/>
            <person name="Hubbard T."/>
        </authorList>
    </citation>
    <scope>NUCLEOTIDE SEQUENCE [LARGE SCALE GENOMIC DNA]</scope>
    <source>
        <strain evidence="4 6">C57BL/6J</strain>
    </source>
</reference>
<evidence type="ECO:0000256" key="2">
    <source>
        <dbReference type="SAM" id="Phobius"/>
    </source>
</evidence>
<feature type="domain" description="Disks large homolog 5 N-terminal" evidence="3">
    <location>
        <begin position="56"/>
        <end position="135"/>
    </location>
</feature>
<reference evidence="4" key="4">
    <citation type="submission" date="2025-09" db="UniProtKB">
        <authorList>
            <consortium name="Ensembl"/>
        </authorList>
    </citation>
    <scope>IDENTIFICATION</scope>
    <source>
        <strain evidence="4">C57BL/6J</strain>
    </source>
</reference>
<reference evidence="4" key="3">
    <citation type="submission" date="2025-08" db="UniProtKB">
        <authorList>
            <consortium name="Ensembl"/>
        </authorList>
    </citation>
    <scope>IDENTIFICATION</scope>
    <source>
        <strain evidence="4">C57BL/6J</strain>
    </source>
</reference>
<evidence type="ECO:0000256" key="1">
    <source>
        <dbReference type="SAM" id="Coils"/>
    </source>
</evidence>
<feature type="transmembrane region" description="Helical" evidence="2">
    <location>
        <begin position="245"/>
        <end position="266"/>
    </location>
</feature>
<evidence type="ECO:0000313" key="5">
    <source>
        <dbReference type="MGI" id="MGI:3644430"/>
    </source>
</evidence>
<protein>
    <submittedName>
        <fullName evidence="4">Predicted pseudogene 8257</fullName>
    </submittedName>
</protein>
<gene>
    <name evidence="4 5" type="primary">Gm8257</name>
</gene>
<dbReference type="Ensembl" id="ENSMUST00000249586.1">
    <property type="protein sequence ID" value="ENSMUSP00000159800.1"/>
    <property type="gene ID" value="ENSMUSG00000079265.12"/>
</dbReference>
<keyword evidence="2" id="KW-1133">Transmembrane helix</keyword>
<reference evidence="4 6" key="1">
    <citation type="journal article" date="2009" name="PLoS Biol.">
        <title>Lineage-specific biology revealed by a finished genome assembly of the mouse.</title>
        <authorList>
            <consortium name="Mouse Genome Sequencing Consortium"/>
            <person name="Church D.M."/>
            <person name="Goodstadt L."/>
            <person name="Hillier L.W."/>
            <person name="Zody M.C."/>
            <person name="Goldstein S."/>
            <person name="She X."/>
            <person name="Bult C.J."/>
            <person name="Agarwala R."/>
            <person name="Cherry J.L."/>
            <person name="DiCuccio M."/>
            <person name="Hlavina W."/>
            <person name="Kapustin Y."/>
            <person name="Meric P."/>
            <person name="Maglott D."/>
            <person name="Birtle Z."/>
            <person name="Marques A.C."/>
            <person name="Graves T."/>
            <person name="Zhou S."/>
            <person name="Teague B."/>
            <person name="Potamousis K."/>
            <person name="Churas C."/>
            <person name="Place M."/>
            <person name="Herschleb J."/>
            <person name="Runnheim R."/>
            <person name="Forrest D."/>
            <person name="Amos-Landgraf J."/>
            <person name="Schwartz D.C."/>
            <person name="Cheng Z."/>
            <person name="Lindblad-Toh K."/>
            <person name="Eichler E.E."/>
            <person name="Ponting C.P."/>
        </authorList>
    </citation>
    <scope>NUCLEOTIDE SEQUENCE [LARGE SCALE GENOMIC DNA]</scope>
    <source>
        <strain evidence="4 6">C57BL/6J</strain>
    </source>
</reference>
<keyword evidence="2" id="KW-0812">Transmembrane</keyword>
<evidence type="ECO:0000313" key="4">
    <source>
        <dbReference type="Ensembl" id="ENSMUSP00000159800.1"/>
    </source>
</evidence>
<dbReference type="AlphaFoldDB" id="A0AA74KTE2"/>
<evidence type="ECO:0000259" key="3">
    <source>
        <dbReference type="Pfam" id="PF04822"/>
    </source>
</evidence>
<dbReference type="GeneTree" id="ENSGT00940000153178"/>
<feature type="coiled-coil region" evidence="1">
    <location>
        <begin position="153"/>
        <end position="180"/>
    </location>
</feature>
<dbReference type="MGI" id="MGI:3644430">
    <property type="gene designation" value="Gm8257"/>
</dbReference>
<dbReference type="InterPro" id="IPR006907">
    <property type="entry name" value="DLG5_N"/>
</dbReference>
<proteinExistence type="predicted"/>
<sequence length="272" mass="32077">MESHENPGMFSRLLRLFHRENGDQGETRPRQKESGILSCKKGRMKSFWGRHMSAGRTSSQSCNITNHMNNMNKLDDMKFYIRKINAEREELFQILEIDMNTDLNYRMNTEFTIIKSQHEKTMLDMEKMKQSISDSIDKYKEFLEDNDSYSIRHTHLLKECNQLKEKVRMLLNENRKLLVEQADQEASFGEEKRFCDETSKNIHPKCKAAAGVNYSSRNWNMEETRTRSPLKRTSIVGSLHVRSKYFISSPVLMAIICCIFFLYFYFLAMNSP</sequence>
<dbReference type="PANTHER" id="PTHR21558:SF12">
    <property type="entry name" value="2610042L04RIK PROTEIN-RELATED"/>
    <property type="match status" value="1"/>
</dbReference>
<dbReference type="Pfam" id="PF04822">
    <property type="entry name" value="Takusan"/>
    <property type="match status" value="1"/>
</dbReference>
<dbReference type="PANTHER" id="PTHR21558">
    <property type="entry name" value="SPEER/SPETEX"/>
    <property type="match status" value="1"/>
</dbReference>
<dbReference type="AGR" id="MGI:3644430"/>